<protein>
    <recommendedName>
        <fullName evidence="2">non-specific serine/threonine protein kinase</fullName>
        <ecNumber evidence="2">2.7.11.1</ecNumber>
    </recommendedName>
</protein>
<evidence type="ECO:0000313" key="19">
    <source>
        <dbReference type="Proteomes" id="UP001428341"/>
    </source>
</evidence>
<dbReference type="SUPFAM" id="SSF47473">
    <property type="entry name" value="EF-hand"/>
    <property type="match status" value="1"/>
</dbReference>
<evidence type="ECO:0000256" key="3">
    <source>
        <dbReference type="ARBA" id="ARBA00022527"/>
    </source>
</evidence>
<feature type="domain" description="EF-hand" evidence="17">
    <location>
        <begin position="490"/>
        <end position="525"/>
    </location>
</feature>
<keyword evidence="3" id="KW-0723">Serine/threonine-protein kinase</keyword>
<evidence type="ECO:0000256" key="10">
    <source>
        <dbReference type="ARBA" id="ARBA00022837"/>
    </source>
</evidence>
<evidence type="ECO:0000256" key="4">
    <source>
        <dbReference type="ARBA" id="ARBA00022553"/>
    </source>
</evidence>
<dbReference type="InterPro" id="IPR000719">
    <property type="entry name" value="Prot_kinase_dom"/>
</dbReference>
<dbReference type="EC" id="2.7.11.1" evidence="2"/>
<gene>
    <name evidence="18" type="ORF">WN944_004226</name>
</gene>
<dbReference type="GO" id="GO:0005524">
    <property type="term" value="F:ATP binding"/>
    <property type="evidence" value="ECO:0007669"/>
    <property type="project" value="UniProtKB-UniRule"/>
</dbReference>
<evidence type="ECO:0000256" key="8">
    <source>
        <dbReference type="ARBA" id="ARBA00022741"/>
    </source>
</evidence>
<dbReference type="CDD" id="cd05117">
    <property type="entry name" value="STKc_CAMK"/>
    <property type="match status" value="1"/>
</dbReference>
<dbReference type="PROSITE" id="PS50222">
    <property type="entry name" value="EF_HAND_2"/>
    <property type="match status" value="3"/>
</dbReference>
<dbReference type="InterPro" id="IPR011009">
    <property type="entry name" value="Kinase-like_dom_sf"/>
</dbReference>
<evidence type="ECO:0000256" key="5">
    <source>
        <dbReference type="ARBA" id="ARBA00022679"/>
    </source>
</evidence>
<dbReference type="SMART" id="SM00220">
    <property type="entry name" value="S_TKc"/>
    <property type="match status" value="1"/>
</dbReference>
<dbReference type="InterPro" id="IPR018247">
    <property type="entry name" value="EF_Hand_1_Ca_BS"/>
</dbReference>
<keyword evidence="19" id="KW-1185">Reference proteome</keyword>
<comment type="catalytic activity">
    <reaction evidence="13">
        <text>L-threonyl-[protein] + ATP = O-phospho-L-threonyl-[protein] + ADP + H(+)</text>
        <dbReference type="Rhea" id="RHEA:46608"/>
        <dbReference type="Rhea" id="RHEA-COMP:11060"/>
        <dbReference type="Rhea" id="RHEA-COMP:11605"/>
        <dbReference type="ChEBI" id="CHEBI:15378"/>
        <dbReference type="ChEBI" id="CHEBI:30013"/>
        <dbReference type="ChEBI" id="CHEBI:30616"/>
        <dbReference type="ChEBI" id="CHEBI:61977"/>
        <dbReference type="ChEBI" id="CHEBI:456216"/>
        <dbReference type="EC" id="2.7.11.1"/>
    </reaction>
</comment>
<dbReference type="PROSITE" id="PS00018">
    <property type="entry name" value="EF_HAND_1"/>
    <property type="match status" value="2"/>
</dbReference>
<dbReference type="Gene3D" id="1.10.238.10">
    <property type="entry name" value="EF-hand"/>
    <property type="match status" value="1"/>
</dbReference>
<evidence type="ECO:0000313" key="18">
    <source>
        <dbReference type="EMBL" id="KAK9193529.1"/>
    </source>
</evidence>
<feature type="domain" description="EF-hand" evidence="17">
    <location>
        <begin position="454"/>
        <end position="489"/>
    </location>
</feature>
<evidence type="ECO:0000259" key="17">
    <source>
        <dbReference type="PROSITE" id="PS50222"/>
    </source>
</evidence>
<dbReference type="InterPro" id="IPR011992">
    <property type="entry name" value="EF-hand-dom_pair"/>
</dbReference>
<dbReference type="InterPro" id="IPR017441">
    <property type="entry name" value="Protein_kinase_ATP_BS"/>
</dbReference>
<proteinExistence type="inferred from homology"/>
<keyword evidence="11 15" id="KW-0067">ATP-binding</keyword>
<keyword evidence="4" id="KW-0597">Phosphoprotein</keyword>
<comment type="similarity">
    <text evidence="1">Belongs to the protein kinase superfamily. CAMK Ser/Thr protein kinase family. CaMK subfamily.</text>
</comment>
<keyword evidence="7" id="KW-0677">Repeat</keyword>
<organism evidence="18 19">
    <name type="scientific">Citrus x changshan-huyou</name>
    <dbReference type="NCBI Taxonomy" id="2935761"/>
    <lineage>
        <taxon>Eukaryota</taxon>
        <taxon>Viridiplantae</taxon>
        <taxon>Streptophyta</taxon>
        <taxon>Embryophyta</taxon>
        <taxon>Tracheophyta</taxon>
        <taxon>Spermatophyta</taxon>
        <taxon>Magnoliopsida</taxon>
        <taxon>eudicotyledons</taxon>
        <taxon>Gunneridae</taxon>
        <taxon>Pentapetalae</taxon>
        <taxon>rosids</taxon>
        <taxon>malvids</taxon>
        <taxon>Sapindales</taxon>
        <taxon>Rutaceae</taxon>
        <taxon>Aurantioideae</taxon>
        <taxon>Citrus</taxon>
    </lineage>
</organism>
<dbReference type="AlphaFoldDB" id="A0AAP0QIQ8"/>
<dbReference type="EMBL" id="JBCGBO010000006">
    <property type="protein sequence ID" value="KAK9193529.1"/>
    <property type="molecule type" value="Genomic_DNA"/>
</dbReference>
<accession>A0AAP0QIQ8</accession>
<dbReference type="PROSITE" id="PS50011">
    <property type="entry name" value="PROTEIN_KINASE_DOM"/>
    <property type="match status" value="1"/>
</dbReference>
<feature type="domain" description="EF-hand" evidence="17">
    <location>
        <begin position="418"/>
        <end position="453"/>
    </location>
</feature>
<dbReference type="InterPro" id="IPR050205">
    <property type="entry name" value="CDPK_Ser/Thr_kinases"/>
</dbReference>
<dbReference type="Pfam" id="PF13499">
    <property type="entry name" value="EF-hand_7"/>
    <property type="match status" value="2"/>
</dbReference>
<evidence type="ECO:0000256" key="1">
    <source>
        <dbReference type="ARBA" id="ARBA00005354"/>
    </source>
</evidence>
<evidence type="ECO:0000256" key="9">
    <source>
        <dbReference type="ARBA" id="ARBA00022777"/>
    </source>
</evidence>
<evidence type="ECO:0000259" key="16">
    <source>
        <dbReference type="PROSITE" id="PS50011"/>
    </source>
</evidence>
<evidence type="ECO:0000256" key="7">
    <source>
        <dbReference type="ARBA" id="ARBA00022737"/>
    </source>
</evidence>
<dbReference type="PROSITE" id="PS00107">
    <property type="entry name" value="PROTEIN_KINASE_ATP"/>
    <property type="match status" value="1"/>
</dbReference>
<evidence type="ECO:0000256" key="6">
    <source>
        <dbReference type="ARBA" id="ARBA00022723"/>
    </source>
</evidence>
<dbReference type="InterPro" id="IPR002048">
    <property type="entry name" value="EF_hand_dom"/>
</dbReference>
<dbReference type="PANTHER" id="PTHR24349">
    <property type="entry name" value="SERINE/THREONINE-PROTEIN KINASE"/>
    <property type="match status" value="1"/>
</dbReference>
<keyword evidence="6" id="KW-0479">Metal-binding</keyword>
<dbReference type="SUPFAM" id="SSF56112">
    <property type="entry name" value="Protein kinase-like (PK-like)"/>
    <property type="match status" value="1"/>
</dbReference>
<evidence type="ECO:0000256" key="14">
    <source>
        <dbReference type="ARBA" id="ARBA00048679"/>
    </source>
</evidence>
<dbReference type="InterPro" id="IPR008271">
    <property type="entry name" value="Ser/Thr_kinase_AS"/>
</dbReference>
<keyword evidence="9" id="KW-0418">Kinase</keyword>
<feature type="domain" description="Protein kinase" evidence="16">
    <location>
        <begin position="53"/>
        <end position="375"/>
    </location>
</feature>
<dbReference type="Gene3D" id="3.30.200.20">
    <property type="entry name" value="Phosphorylase Kinase, domain 1"/>
    <property type="match status" value="1"/>
</dbReference>
<name>A0AAP0QIQ8_9ROSI</name>
<dbReference type="GO" id="GO:0004674">
    <property type="term" value="F:protein serine/threonine kinase activity"/>
    <property type="evidence" value="ECO:0007669"/>
    <property type="project" value="UniProtKB-KW"/>
</dbReference>
<comment type="catalytic activity">
    <reaction evidence="14">
        <text>L-seryl-[protein] + ATP = O-phospho-L-seryl-[protein] + ADP + H(+)</text>
        <dbReference type="Rhea" id="RHEA:17989"/>
        <dbReference type="Rhea" id="RHEA-COMP:9863"/>
        <dbReference type="Rhea" id="RHEA-COMP:11604"/>
        <dbReference type="ChEBI" id="CHEBI:15378"/>
        <dbReference type="ChEBI" id="CHEBI:29999"/>
        <dbReference type="ChEBI" id="CHEBI:30616"/>
        <dbReference type="ChEBI" id="CHEBI:83421"/>
        <dbReference type="ChEBI" id="CHEBI:456216"/>
        <dbReference type="EC" id="2.7.11.1"/>
    </reaction>
</comment>
<reference evidence="18 19" key="1">
    <citation type="submission" date="2024-05" db="EMBL/GenBank/DDBJ databases">
        <title>Haplotype-resolved chromosome-level genome assembly of Huyou (Citrus changshanensis).</title>
        <authorList>
            <person name="Miao C."/>
            <person name="Chen W."/>
            <person name="Wu Y."/>
            <person name="Wang L."/>
            <person name="Zhao S."/>
            <person name="Grierson D."/>
            <person name="Xu C."/>
            <person name="Chen K."/>
        </authorList>
    </citation>
    <scope>NUCLEOTIDE SEQUENCE [LARGE SCALE GENOMIC DNA]</scope>
    <source>
        <strain evidence="18">01-14</strain>
        <tissue evidence="18">Leaf</tissue>
    </source>
</reference>
<evidence type="ECO:0000256" key="2">
    <source>
        <dbReference type="ARBA" id="ARBA00012513"/>
    </source>
</evidence>
<dbReference type="FunFam" id="3.30.200.20:FF:000004">
    <property type="entry name" value="Calcium-dependent protein kinase 1"/>
    <property type="match status" value="1"/>
</dbReference>
<keyword evidence="8 15" id="KW-0547">Nucleotide-binding</keyword>
<dbReference type="Proteomes" id="UP001428341">
    <property type="component" value="Unassembled WGS sequence"/>
</dbReference>
<feature type="binding site" evidence="15">
    <location>
        <position position="82"/>
    </location>
    <ligand>
        <name>ATP</name>
        <dbReference type="ChEBI" id="CHEBI:30616"/>
    </ligand>
</feature>
<evidence type="ECO:0000256" key="13">
    <source>
        <dbReference type="ARBA" id="ARBA00047899"/>
    </source>
</evidence>
<comment type="caution">
    <text evidence="18">The sequence shown here is derived from an EMBL/GenBank/DDBJ whole genome shotgun (WGS) entry which is preliminary data.</text>
</comment>
<dbReference type="FunFam" id="1.10.238.10:FF:000050">
    <property type="entry name" value="Calcium-dependent protein kinase 7"/>
    <property type="match status" value="1"/>
</dbReference>
<keyword evidence="10" id="KW-0106">Calcium</keyword>
<evidence type="ECO:0000256" key="12">
    <source>
        <dbReference type="ARBA" id="ARBA00024334"/>
    </source>
</evidence>
<dbReference type="SMART" id="SM00054">
    <property type="entry name" value="EFh"/>
    <property type="match status" value="4"/>
</dbReference>
<dbReference type="Pfam" id="PF00069">
    <property type="entry name" value="Pkinase"/>
    <property type="match status" value="2"/>
</dbReference>
<dbReference type="PROSITE" id="PS00108">
    <property type="entry name" value="PROTEIN_KINASE_ST"/>
    <property type="match status" value="1"/>
</dbReference>
<dbReference type="GO" id="GO:0005509">
    <property type="term" value="F:calcium ion binding"/>
    <property type="evidence" value="ECO:0007669"/>
    <property type="project" value="InterPro"/>
</dbReference>
<comment type="similarity">
    <text evidence="12">Belongs to the protein kinase superfamily. Ser/Thr protein kinase family. CDPK subfamily.</text>
</comment>
<evidence type="ECO:0000256" key="11">
    <source>
        <dbReference type="ARBA" id="ARBA00022840"/>
    </source>
</evidence>
<evidence type="ECO:0000256" key="15">
    <source>
        <dbReference type="PROSITE-ProRule" id="PRU10141"/>
    </source>
</evidence>
<dbReference type="Gene3D" id="1.10.510.10">
    <property type="entry name" value="Transferase(Phosphotransferase) domain 1"/>
    <property type="match status" value="1"/>
</dbReference>
<dbReference type="FunFam" id="1.10.510.10:FF:001423">
    <property type="entry name" value="Calcium-dependent protein kinase 7"/>
    <property type="match status" value="1"/>
</dbReference>
<keyword evidence="5" id="KW-0808">Transferase</keyword>
<sequence length="586" mass="66004">MGNCCRSPAAVAREDVKSNYLSHDHARKEAGANKKQPITVLAGVPKENIEDRYLVDRELGRGEFGVTYLCIDRDTRELLACKSISKRKLRTAVDIDDVRREVAIMKHLPKNSSIVSLKEACEDDNAVHLVMELCEGGELFDRIVARGHYTERAAAAVTRTIVEVVQLCHKHGVIHRDLKPENFLFANKKENSPLKAIDFGLSIFFKPELGFGSVAKFPLKFSEVRAGLALVKGLMRDWVSCKLIGVSRGCQDAKQEYHILVSLFTTSLRIIGERFSEIVGSPYYMAPEVLKRNYGPEIDIWSAGVILYILLCGVPPFWAESEQGVAQAILRGLIDFKRDPWPNVSESAKSLVRQMLEPDPKLRLTAKQVLEHPWLQNAKKAPNVPLGDVVRSRLKQFSMMNRFKRKALRVIAEFLSVEEVEDIKEMFKKIDSDNDGVVSTDELKAGLRNFGSQLAESEVQMLIEAVDTNGKGTLDYGEFLAVLLHLRRMANDEHLHKAFSYFDKDGNGYIEPNELRDALMEDGADDCTDVANDIFQEDGLISYDEFVAMMKTGTDWRKASRHYSRGRFNSLSIKLMKDGSLNLGNE</sequence>